<sequence>MKVDTQFLSSWIKRSYRVIFEAKRAWDVINRETPSELFLFQNYALPWLICCVLVKSLFAVIYASEPTFTLFFLIFVTSSVSYFGGYFMSCYFSAVIVRRYFKPNAYREDIYKLVTYCLTVVWALDTVIAIIPEVRILSILKLYMVYLLWDGGQKIVGISEQDMTTLVIILTLVLLFSVPVINFFMGMLLPNADL</sequence>
<evidence type="ECO:0000256" key="5">
    <source>
        <dbReference type="SAM" id="Phobius"/>
    </source>
</evidence>
<proteinExistence type="predicted"/>
<dbReference type="GO" id="GO:0016020">
    <property type="term" value="C:membrane"/>
    <property type="evidence" value="ECO:0007669"/>
    <property type="project" value="UniProtKB-SubCell"/>
</dbReference>
<comment type="caution">
    <text evidence="7">The sequence shown here is derived from an EMBL/GenBank/DDBJ whole genome shotgun (WGS) entry which is preliminary data.</text>
</comment>
<dbReference type="Pfam" id="PF04893">
    <property type="entry name" value="Yip1"/>
    <property type="match status" value="1"/>
</dbReference>
<organism evidence="7 8">
    <name type="scientific">Candidatus Gallipaludibacter merdavium</name>
    <dbReference type="NCBI Taxonomy" id="2840839"/>
    <lineage>
        <taxon>Bacteria</taxon>
        <taxon>Pseudomonadati</taxon>
        <taxon>Bacteroidota</taxon>
        <taxon>Bacteroidia</taxon>
        <taxon>Bacteroidales</taxon>
        <taxon>Candidatus Gallipaludibacter</taxon>
    </lineage>
</organism>
<name>A0A9D9HT89_9BACT</name>
<keyword evidence="3 5" id="KW-1133">Transmembrane helix</keyword>
<evidence type="ECO:0000256" key="2">
    <source>
        <dbReference type="ARBA" id="ARBA00022692"/>
    </source>
</evidence>
<feature type="transmembrane region" description="Helical" evidence="5">
    <location>
        <begin position="166"/>
        <end position="189"/>
    </location>
</feature>
<evidence type="ECO:0000313" key="8">
    <source>
        <dbReference type="Proteomes" id="UP000823641"/>
    </source>
</evidence>
<reference evidence="7" key="2">
    <citation type="journal article" date="2021" name="PeerJ">
        <title>Extensive microbial diversity within the chicken gut microbiome revealed by metagenomics and culture.</title>
        <authorList>
            <person name="Gilroy R."/>
            <person name="Ravi A."/>
            <person name="Getino M."/>
            <person name="Pursley I."/>
            <person name="Horton D.L."/>
            <person name="Alikhan N.F."/>
            <person name="Baker D."/>
            <person name="Gharbi K."/>
            <person name="Hall N."/>
            <person name="Watson M."/>
            <person name="Adriaenssens E.M."/>
            <person name="Foster-Nyarko E."/>
            <person name="Jarju S."/>
            <person name="Secka A."/>
            <person name="Antonio M."/>
            <person name="Oren A."/>
            <person name="Chaudhuri R.R."/>
            <person name="La Ragione R."/>
            <person name="Hildebrand F."/>
            <person name="Pallen M.J."/>
        </authorList>
    </citation>
    <scope>NUCLEOTIDE SEQUENCE</scope>
    <source>
        <strain evidence="7">G3-3990</strain>
    </source>
</reference>
<comment type="subcellular location">
    <subcellularLocation>
        <location evidence="1">Membrane</location>
        <topology evidence="1">Multi-pass membrane protein</topology>
    </subcellularLocation>
</comment>
<gene>
    <name evidence="7" type="ORF">IAA73_04510</name>
</gene>
<dbReference type="InterPro" id="IPR006977">
    <property type="entry name" value="Yip1_dom"/>
</dbReference>
<evidence type="ECO:0000313" key="7">
    <source>
        <dbReference type="EMBL" id="MBO8459580.1"/>
    </source>
</evidence>
<keyword evidence="2 5" id="KW-0812">Transmembrane</keyword>
<dbReference type="AlphaFoldDB" id="A0A9D9HT89"/>
<feature type="transmembrane region" description="Helical" evidence="5">
    <location>
        <begin position="113"/>
        <end position="146"/>
    </location>
</feature>
<protein>
    <submittedName>
        <fullName evidence="7">DUF1282 family protein</fullName>
    </submittedName>
</protein>
<evidence type="ECO:0000256" key="4">
    <source>
        <dbReference type="ARBA" id="ARBA00023136"/>
    </source>
</evidence>
<evidence type="ECO:0000259" key="6">
    <source>
        <dbReference type="Pfam" id="PF04893"/>
    </source>
</evidence>
<accession>A0A9D9HT89</accession>
<reference evidence="7" key="1">
    <citation type="submission" date="2020-10" db="EMBL/GenBank/DDBJ databases">
        <authorList>
            <person name="Gilroy R."/>
        </authorList>
    </citation>
    <scope>NUCLEOTIDE SEQUENCE</scope>
    <source>
        <strain evidence="7">G3-3990</strain>
    </source>
</reference>
<evidence type="ECO:0000256" key="3">
    <source>
        <dbReference type="ARBA" id="ARBA00022989"/>
    </source>
</evidence>
<feature type="domain" description="Yip1" evidence="6">
    <location>
        <begin position="44"/>
        <end position="177"/>
    </location>
</feature>
<dbReference type="Proteomes" id="UP000823641">
    <property type="component" value="Unassembled WGS sequence"/>
</dbReference>
<feature type="transmembrane region" description="Helical" evidence="5">
    <location>
        <begin position="70"/>
        <end position="92"/>
    </location>
</feature>
<evidence type="ECO:0000256" key="1">
    <source>
        <dbReference type="ARBA" id="ARBA00004141"/>
    </source>
</evidence>
<keyword evidence="4 5" id="KW-0472">Membrane</keyword>
<feature type="transmembrane region" description="Helical" evidence="5">
    <location>
        <begin position="44"/>
        <end position="64"/>
    </location>
</feature>
<dbReference type="EMBL" id="JADIMG010000045">
    <property type="protein sequence ID" value="MBO8459580.1"/>
    <property type="molecule type" value="Genomic_DNA"/>
</dbReference>